<sequence>PTLFDRPQGSTGMGAALELTHVERRDSGIVWLKYRVRR</sequence>
<dbReference type="EMBL" id="RAWE01000087">
    <property type="protein sequence ID" value="RKH00713.1"/>
    <property type="molecule type" value="Genomic_DNA"/>
</dbReference>
<name>A0A3A8JXR7_9BACT</name>
<dbReference type="Proteomes" id="UP000268313">
    <property type="component" value="Unassembled WGS sequence"/>
</dbReference>
<comment type="caution">
    <text evidence="1">The sequence shown here is derived from an EMBL/GenBank/DDBJ whole genome shotgun (WGS) entry which is preliminary data.</text>
</comment>
<organism evidence="1 2">
    <name type="scientific">Corallococcus carmarthensis</name>
    <dbReference type="NCBI Taxonomy" id="2316728"/>
    <lineage>
        <taxon>Bacteria</taxon>
        <taxon>Pseudomonadati</taxon>
        <taxon>Myxococcota</taxon>
        <taxon>Myxococcia</taxon>
        <taxon>Myxococcales</taxon>
        <taxon>Cystobacterineae</taxon>
        <taxon>Myxococcaceae</taxon>
        <taxon>Corallococcus</taxon>
    </lineage>
</organism>
<protein>
    <submittedName>
        <fullName evidence="1">Deaminase</fullName>
    </submittedName>
</protein>
<reference evidence="2" key="1">
    <citation type="submission" date="2018-09" db="EMBL/GenBank/DDBJ databases">
        <authorList>
            <person name="Livingstone P.G."/>
            <person name="Whitworth D.E."/>
        </authorList>
    </citation>
    <scope>NUCLEOTIDE SEQUENCE [LARGE SCALE GENOMIC DNA]</scope>
    <source>
        <strain evidence="2">CA043D</strain>
    </source>
</reference>
<proteinExistence type="predicted"/>
<evidence type="ECO:0000313" key="1">
    <source>
        <dbReference type="EMBL" id="RKH00713.1"/>
    </source>
</evidence>
<gene>
    <name evidence="1" type="ORF">D7X32_22575</name>
</gene>
<feature type="non-terminal residue" evidence="1">
    <location>
        <position position="1"/>
    </location>
</feature>
<keyword evidence="2" id="KW-1185">Reference proteome</keyword>
<accession>A0A3A8JXR7</accession>
<dbReference type="AlphaFoldDB" id="A0A3A8JXR7"/>
<evidence type="ECO:0000313" key="2">
    <source>
        <dbReference type="Proteomes" id="UP000268313"/>
    </source>
</evidence>